<evidence type="ECO:0000313" key="6">
    <source>
        <dbReference type="EMBL" id="QIN82500.1"/>
    </source>
</evidence>
<reference evidence="6 7" key="1">
    <citation type="submission" date="2019-10" db="EMBL/GenBank/DDBJ databases">
        <title>Rubrobacter sp nov SCSIO 52090 isolated from a deep-sea sediment in the South China Sea.</title>
        <authorList>
            <person name="Chen R.W."/>
        </authorList>
    </citation>
    <scope>NUCLEOTIDE SEQUENCE [LARGE SCALE GENOMIC DNA]</scope>
    <source>
        <strain evidence="6 7">SCSIO 52909</strain>
    </source>
</reference>
<name>A0A6G8Q7Q8_9ACTN</name>
<keyword evidence="3" id="KW-0347">Helicase</keyword>
<dbReference type="InterPro" id="IPR051620">
    <property type="entry name" value="ORF904-like_C"/>
</dbReference>
<feature type="domain" description="SF3 helicase" evidence="5">
    <location>
        <begin position="175"/>
        <end position="336"/>
    </location>
</feature>
<dbReference type="GO" id="GO:0004386">
    <property type="term" value="F:helicase activity"/>
    <property type="evidence" value="ECO:0007669"/>
    <property type="project" value="UniProtKB-KW"/>
</dbReference>
<keyword evidence="4" id="KW-0067">ATP-binding</keyword>
<evidence type="ECO:0000256" key="2">
    <source>
        <dbReference type="ARBA" id="ARBA00022801"/>
    </source>
</evidence>
<evidence type="ECO:0000256" key="3">
    <source>
        <dbReference type="ARBA" id="ARBA00022806"/>
    </source>
</evidence>
<dbReference type="InterPro" id="IPR027417">
    <property type="entry name" value="P-loop_NTPase"/>
</dbReference>
<accession>A0A6G8Q7Q8</accession>
<organism evidence="6 7">
    <name type="scientific">Rubrobacter tropicus</name>
    <dbReference type="NCBI Taxonomy" id="2653851"/>
    <lineage>
        <taxon>Bacteria</taxon>
        <taxon>Bacillati</taxon>
        <taxon>Actinomycetota</taxon>
        <taxon>Rubrobacteria</taxon>
        <taxon>Rubrobacterales</taxon>
        <taxon>Rubrobacteraceae</taxon>
        <taxon>Rubrobacter</taxon>
    </lineage>
</organism>
<sequence length="461" mass="51768">MTDTITNTHDLDYITTDSGNADRLVREHREAFRYCEPLGGWLTWNGLRWKVDNAAIHEKARRIGRALLQEAADEKDNHVRDRLIQHARYSLSDPGIERMVRRATKDASVRVGPAAFDSYPYLMNVWNGTVDLRTGELHGHDRENLITMLAPVAYYPDADGTEWDTFLERVLPDEELREFMRTSVGYSAIGNAAEHVMFILYGLGANGKSTFTETLKAVLGDYAHRTNTNTLVNSGGGPNGATPDLANLKGRRFTYASESEEGQRLDEATIKSITGGGTINARHLYGKPFEFEPSHTLWLETNHKPRVKGTDPAIWRRLMLVPFTVAIPKPEQDRHLPEKLREQASGVLNWIVRGAMDWHTSDGLVAPKPVEDATEEYRSDMDRIGQFIQEMCDTGPGKQVPIGKLYEAYKSWVELDGNTEKVEGKITFGQRLEGKGFNKGRANNGSGTRVYEGIALQIDSF</sequence>
<keyword evidence="1" id="KW-0547">Nucleotide-binding</keyword>
<dbReference type="GO" id="GO:0005524">
    <property type="term" value="F:ATP binding"/>
    <property type="evidence" value="ECO:0007669"/>
    <property type="project" value="UniProtKB-KW"/>
</dbReference>
<dbReference type="AlphaFoldDB" id="A0A6G8Q7Q8"/>
<evidence type="ECO:0000313" key="7">
    <source>
        <dbReference type="Proteomes" id="UP000501452"/>
    </source>
</evidence>
<dbReference type="KEGG" id="rub:GBA63_07465"/>
<keyword evidence="7" id="KW-1185">Reference proteome</keyword>
<dbReference type="RefSeq" id="WP_166174904.1">
    <property type="nucleotide sequence ID" value="NZ_CP045119.1"/>
</dbReference>
<evidence type="ECO:0000259" key="5">
    <source>
        <dbReference type="PROSITE" id="PS51206"/>
    </source>
</evidence>
<protein>
    <recommendedName>
        <fullName evidence="5">SF3 helicase domain-containing protein</fullName>
    </recommendedName>
</protein>
<dbReference type="NCBIfam" id="TIGR01613">
    <property type="entry name" value="primase_Cterm"/>
    <property type="match status" value="1"/>
</dbReference>
<dbReference type="InterPro" id="IPR006500">
    <property type="entry name" value="Helicase_put_C_phage/plasmid"/>
</dbReference>
<dbReference type="PANTHER" id="PTHR35372">
    <property type="entry name" value="ATP BINDING PROTEIN-RELATED"/>
    <property type="match status" value="1"/>
</dbReference>
<dbReference type="Pfam" id="PF08706">
    <property type="entry name" value="D5_N"/>
    <property type="match status" value="1"/>
</dbReference>
<dbReference type="Pfam" id="PF19263">
    <property type="entry name" value="DUF5906"/>
    <property type="match status" value="1"/>
</dbReference>
<keyword evidence="2" id="KW-0378">Hydrolase</keyword>
<evidence type="ECO:0000256" key="1">
    <source>
        <dbReference type="ARBA" id="ARBA00022741"/>
    </source>
</evidence>
<dbReference type="InterPro" id="IPR014015">
    <property type="entry name" value="Helicase_SF3_DNA-vir"/>
</dbReference>
<evidence type="ECO:0000256" key="4">
    <source>
        <dbReference type="ARBA" id="ARBA00022840"/>
    </source>
</evidence>
<gene>
    <name evidence="6" type="ORF">GBA63_07465</name>
</gene>
<dbReference type="PROSITE" id="PS51206">
    <property type="entry name" value="SF3_HELICASE_1"/>
    <property type="match status" value="1"/>
</dbReference>
<dbReference type="EMBL" id="CP045119">
    <property type="protein sequence ID" value="QIN82500.1"/>
    <property type="molecule type" value="Genomic_DNA"/>
</dbReference>
<dbReference type="Pfam" id="PF03288">
    <property type="entry name" value="Pox_D5"/>
    <property type="match status" value="1"/>
</dbReference>
<dbReference type="InterPro" id="IPR004968">
    <property type="entry name" value="DNA_primase/NTPase_C"/>
</dbReference>
<dbReference type="InterPro" id="IPR014818">
    <property type="entry name" value="Phage/plasmid_primase_P4_C"/>
</dbReference>
<dbReference type="InterPro" id="IPR045455">
    <property type="entry name" value="NrS-1_pol-like_helicase"/>
</dbReference>
<proteinExistence type="predicted"/>
<dbReference type="SUPFAM" id="SSF52540">
    <property type="entry name" value="P-loop containing nucleoside triphosphate hydrolases"/>
    <property type="match status" value="1"/>
</dbReference>
<dbReference type="PANTHER" id="PTHR35372:SF2">
    <property type="entry name" value="SF3 HELICASE DOMAIN-CONTAINING PROTEIN"/>
    <property type="match status" value="1"/>
</dbReference>
<dbReference type="Gene3D" id="3.40.50.300">
    <property type="entry name" value="P-loop containing nucleotide triphosphate hydrolases"/>
    <property type="match status" value="1"/>
</dbReference>
<dbReference type="SMART" id="SM00885">
    <property type="entry name" value="D5_N"/>
    <property type="match status" value="1"/>
</dbReference>
<dbReference type="GO" id="GO:0016787">
    <property type="term" value="F:hydrolase activity"/>
    <property type="evidence" value="ECO:0007669"/>
    <property type="project" value="UniProtKB-KW"/>
</dbReference>
<dbReference type="Proteomes" id="UP000501452">
    <property type="component" value="Chromosome"/>
</dbReference>